<feature type="domain" description="Secretion system C-terminal sorting" evidence="3">
    <location>
        <begin position="1143"/>
        <end position="1215"/>
    </location>
</feature>
<comment type="caution">
    <text evidence="4">The sequence shown here is derived from an EMBL/GenBank/DDBJ whole genome shotgun (WGS) entry which is preliminary data.</text>
</comment>
<dbReference type="RefSeq" id="WP_378257627.1">
    <property type="nucleotide sequence ID" value="NZ_JBHSJV010000001.1"/>
</dbReference>
<dbReference type="InterPro" id="IPR015943">
    <property type="entry name" value="WD40/YVTN_repeat-like_dom_sf"/>
</dbReference>
<dbReference type="EMBL" id="JBHULX010000004">
    <property type="protein sequence ID" value="MFD2590383.1"/>
    <property type="molecule type" value="Genomic_DNA"/>
</dbReference>
<sequence length="1219" mass="131279">MKLSLLFTRKSVSVFAVLCIGYTAGAQQLKTQADQQPITKGHSLYKASKLYDSKSGPVETKISRVGDRALDRMEYEFNLLKNPYSGKIPKGIKDLEIEFSKKINTGDDFKKSAASMKGSFSYWKNRGPHNVGGRTRALAIDATNENVIFAGGVSGGLWRSTNGGTTWKKVTRPRQSPSITCIVQDPRPRKQHIWYYGSGERSGNSASGGGAFYGGNGVYKSMNGGRTWRLLQATNDGEIGSFSSFDLINSIAVDPTNGDLYVATFEGLHRSQDGGRSFEEVLAGGRDNRVEVTISSTGVIYATIDSEGDPNKGFFTSTDGANWTDITPETMPETYGRTVMGIDPSNENTVYFFSQTPAGAGELLFKYDAGAGSWTELTENLPNTIGGRAGNLNLQGGYNMVVKVHPSNSDMVFVGGTNLYRSETGFTTPTGREGWVAGYTAASDSYALYPNQHPDQHALVFYPSNPDKVLTGNDGGVFVTEDITATSVDPEAVVWTSLNNGYVTTQPYAFSFDPDANSDDMLAGFQDNGTWFTNSTNPTEAWAEDFGGDGSVNAIADGGRTRYVSSQFGNVYRLNFDEAGEYESFTRVRPAGANGLGFVAPFILDPNNDNIMYMPAGNIIWRNNNLDEIPLFSNALATVNWVSLANTAAGGTITALGVSKYPVANRLYYGTNNGFIYRMDNANIDNQAVVDISSGKGLPPGHVSDITVDPSNSDRLIVSFSNYGIQSLFLSDDAGETWVNISGNLEENPDGTGNGPSVRGAAFFGSSQGFFGTKRQKVFAATSTGLYYANSLRGEKTRWIKEPIVIGNAVIHQVKTRKDGFVGVAAHGNGLFSARFPMILNQLPESTLSVAYLLPDLDADVNSEDTVIDVEGLFTQSAGNAISIELTNSNPDLVTATLSGNTLTLSYATDGVGQASIGLIATSGKEKVAEGFTVSVSKPALYEQTAAAINSTPSQLFLDFGGLAQSADDFVVPEGYTWKVDRVLAFGGANNAPELTNATVVIYADNGGVPGDEVYNSGALAPISEPNDANLNLLLPEELVLESGNYWLSVYVNLTFNPGATQWFWSSQEAGIGAESHFKDDLNLFGTGATDWTSLSVAFGKPQLDQVFQIYGIIQESGTAGVGQEVAKDEALVTLDAELKTAIWPNPSYNTFMFNFRAMGAQKKVSLHVFDITGKMVHEASDIDVRSEYVWNASDRPAGFYFVKIEGEGISKNLKLIKR</sequence>
<protein>
    <submittedName>
        <fullName evidence="4">T9SS type A sorting domain-containing protein</fullName>
    </submittedName>
</protein>
<keyword evidence="1 2" id="KW-0732">Signal</keyword>
<proteinExistence type="predicted"/>
<evidence type="ECO:0000256" key="2">
    <source>
        <dbReference type="SAM" id="SignalP"/>
    </source>
</evidence>
<evidence type="ECO:0000313" key="5">
    <source>
        <dbReference type="Proteomes" id="UP001597459"/>
    </source>
</evidence>
<feature type="signal peptide" evidence="2">
    <location>
        <begin position="1"/>
        <end position="26"/>
    </location>
</feature>
<name>A0ABW5N595_9FLAO</name>
<dbReference type="PANTHER" id="PTHR43739">
    <property type="entry name" value="XYLOGLUCANASE (EUROFUNG)"/>
    <property type="match status" value="1"/>
</dbReference>
<organism evidence="4 5">
    <name type="scientific">Aquimarina hainanensis</name>
    <dbReference type="NCBI Taxonomy" id="1578017"/>
    <lineage>
        <taxon>Bacteria</taxon>
        <taxon>Pseudomonadati</taxon>
        <taxon>Bacteroidota</taxon>
        <taxon>Flavobacteriia</taxon>
        <taxon>Flavobacteriales</taxon>
        <taxon>Flavobacteriaceae</taxon>
        <taxon>Aquimarina</taxon>
    </lineage>
</organism>
<dbReference type="Pfam" id="PF18962">
    <property type="entry name" value="Por_Secre_tail"/>
    <property type="match status" value="1"/>
</dbReference>
<dbReference type="InterPro" id="IPR052025">
    <property type="entry name" value="Xyloglucanase_GH74"/>
</dbReference>
<accession>A0ABW5N595</accession>
<dbReference type="Proteomes" id="UP001597459">
    <property type="component" value="Unassembled WGS sequence"/>
</dbReference>
<reference evidence="5" key="1">
    <citation type="journal article" date="2019" name="Int. J. Syst. Evol. Microbiol.">
        <title>The Global Catalogue of Microorganisms (GCM) 10K type strain sequencing project: providing services to taxonomists for standard genome sequencing and annotation.</title>
        <authorList>
            <consortium name="The Broad Institute Genomics Platform"/>
            <consortium name="The Broad Institute Genome Sequencing Center for Infectious Disease"/>
            <person name="Wu L."/>
            <person name="Ma J."/>
        </authorList>
    </citation>
    <scope>NUCLEOTIDE SEQUENCE [LARGE SCALE GENOMIC DNA]</scope>
    <source>
        <strain evidence="5">KCTC 42423</strain>
    </source>
</reference>
<dbReference type="Gene3D" id="2.130.10.10">
    <property type="entry name" value="YVTN repeat-like/Quinoprotein amine dehydrogenase"/>
    <property type="match status" value="3"/>
</dbReference>
<evidence type="ECO:0000259" key="3">
    <source>
        <dbReference type="Pfam" id="PF18962"/>
    </source>
</evidence>
<keyword evidence="5" id="KW-1185">Reference proteome</keyword>
<dbReference type="InterPro" id="IPR026444">
    <property type="entry name" value="Secre_tail"/>
</dbReference>
<dbReference type="NCBIfam" id="TIGR04183">
    <property type="entry name" value="Por_Secre_tail"/>
    <property type="match status" value="1"/>
</dbReference>
<gene>
    <name evidence="4" type="ORF">ACFSTE_06030</name>
</gene>
<dbReference type="SUPFAM" id="SSF110296">
    <property type="entry name" value="Oligoxyloglucan reducing end-specific cellobiohydrolase"/>
    <property type="match status" value="2"/>
</dbReference>
<dbReference type="PANTHER" id="PTHR43739:SF5">
    <property type="entry name" value="EXO-ALPHA-SIALIDASE"/>
    <property type="match status" value="1"/>
</dbReference>
<feature type="chain" id="PRO_5045458734" evidence="2">
    <location>
        <begin position="27"/>
        <end position="1219"/>
    </location>
</feature>
<evidence type="ECO:0000313" key="4">
    <source>
        <dbReference type="EMBL" id="MFD2590383.1"/>
    </source>
</evidence>
<evidence type="ECO:0000256" key="1">
    <source>
        <dbReference type="ARBA" id="ARBA00022729"/>
    </source>
</evidence>